<comment type="caution">
    <text evidence="1">The sequence shown here is derived from an EMBL/GenBank/DDBJ whole genome shotgun (WGS) entry which is preliminary data.</text>
</comment>
<dbReference type="EMBL" id="JBFOLJ010000015">
    <property type="protein sequence ID" value="KAL2473516.1"/>
    <property type="molecule type" value="Genomic_DNA"/>
</dbReference>
<organism evidence="1 2">
    <name type="scientific">Forsythia ovata</name>
    <dbReference type="NCBI Taxonomy" id="205694"/>
    <lineage>
        <taxon>Eukaryota</taxon>
        <taxon>Viridiplantae</taxon>
        <taxon>Streptophyta</taxon>
        <taxon>Embryophyta</taxon>
        <taxon>Tracheophyta</taxon>
        <taxon>Spermatophyta</taxon>
        <taxon>Magnoliopsida</taxon>
        <taxon>eudicotyledons</taxon>
        <taxon>Gunneridae</taxon>
        <taxon>Pentapetalae</taxon>
        <taxon>asterids</taxon>
        <taxon>lamiids</taxon>
        <taxon>Lamiales</taxon>
        <taxon>Oleaceae</taxon>
        <taxon>Forsythieae</taxon>
        <taxon>Forsythia</taxon>
    </lineage>
</organism>
<dbReference type="Proteomes" id="UP001604277">
    <property type="component" value="Unassembled WGS sequence"/>
</dbReference>
<evidence type="ECO:0000313" key="2">
    <source>
        <dbReference type="Proteomes" id="UP001604277"/>
    </source>
</evidence>
<accession>A0ABD1QFK7</accession>
<protein>
    <submittedName>
        <fullName evidence="1">Uncharacterized protein</fullName>
    </submittedName>
</protein>
<sequence length="103" mass="11684">MLPWARSSRRHFILRHRLVVDHVLKVMVEAHATMGTEIRHQFILRHGLVVDHVLKVIVGAHATMGTEIRRRVTTVIMHMGVAVGGVAKWEGVFCILKKTPQHA</sequence>
<gene>
    <name evidence="1" type="ORF">Fot_49252</name>
</gene>
<name>A0ABD1QFK7_9LAMI</name>
<reference evidence="2" key="1">
    <citation type="submission" date="2024-07" db="EMBL/GenBank/DDBJ databases">
        <title>Two chromosome-level genome assemblies of Korean endemic species Abeliophyllum distichum and Forsythia ovata (Oleaceae).</title>
        <authorList>
            <person name="Jang H."/>
        </authorList>
    </citation>
    <scope>NUCLEOTIDE SEQUENCE [LARGE SCALE GENOMIC DNA]</scope>
</reference>
<proteinExistence type="predicted"/>
<dbReference type="AlphaFoldDB" id="A0ABD1QFK7"/>
<keyword evidence="2" id="KW-1185">Reference proteome</keyword>
<evidence type="ECO:0000313" key="1">
    <source>
        <dbReference type="EMBL" id="KAL2473516.1"/>
    </source>
</evidence>